<keyword evidence="3" id="KW-1185">Reference proteome</keyword>
<feature type="region of interest" description="Disordered" evidence="1">
    <location>
        <begin position="58"/>
        <end position="80"/>
    </location>
</feature>
<dbReference type="EMBL" id="QKWP01000073">
    <property type="protein sequence ID" value="RIB28191.1"/>
    <property type="molecule type" value="Genomic_DNA"/>
</dbReference>
<feature type="non-terminal residue" evidence="2">
    <location>
        <position position="323"/>
    </location>
</feature>
<dbReference type="AlphaFoldDB" id="A0A397W289"/>
<feature type="region of interest" description="Disordered" evidence="1">
    <location>
        <begin position="304"/>
        <end position="323"/>
    </location>
</feature>
<evidence type="ECO:0000313" key="2">
    <source>
        <dbReference type="EMBL" id="RIB28191.1"/>
    </source>
</evidence>
<sequence length="323" mass="37154">MATDQKHSSNSTPSEQNAGAYRAEVNRLGKYIEERVDWLKDDVDELLAIGHRNCSKESIKSTYASSSSEETSEESDSDYALRKASIGPKKKIHKVNSGKAMCMKKNSGNKNAKPRRNLTRGHLPGQDLNHASNINDIWERDVNLERTKRIILTNFLFEIDTEPNANFINISNNTSKVPFFPQICSHGNQSPTSDEIHEYDTEKLIEYLQTVKKLKLNEKHFEIIRKVEIAGENFLKITEKKLYDFGFSFGLVEYEVNGKKYYGPTDYAIIESKSGNLIYITEDKIDKSMQEGFAQNIRQLESSHDVNKKKRKQDENEDFDYLY</sequence>
<protein>
    <submittedName>
        <fullName evidence="2">Uncharacterized protein</fullName>
    </submittedName>
</protein>
<comment type="caution">
    <text evidence="2">The sequence shown here is derived from an EMBL/GenBank/DDBJ whole genome shotgun (WGS) entry which is preliminary data.</text>
</comment>
<dbReference type="InterPro" id="IPR013761">
    <property type="entry name" value="SAM/pointed_sf"/>
</dbReference>
<gene>
    <name evidence="2" type="ORF">C2G38_2158485</name>
</gene>
<accession>A0A397W289</accession>
<evidence type="ECO:0000256" key="1">
    <source>
        <dbReference type="SAM" id="MobiDB-lite"/>
    </source>
</evidence>
<feature type="compositionally biased region" description="Low complexity" evidence="1">
    <location>
        <begin position="60"/>
        <end position="69"/>
    </location>
</feature>
<dbReference type="Proteomes" id="UP000266673">
    <property type="component" value="Unassembled WGS sequence"/>
</dbReference>
<dbReference type="Gene3D" id="1.10.150.50">
    <property type="entry name" value="Transcription Factor, Ets-1"/>
    <property type="match status" value="1"/>
</dbReference>
<dbReference type="STRING" id="44941.A0A397W289"/>
<evidence type="ECO:0000313" key="3">
    <source>
        <dbReference type="Proteomes" id="UP000266673"/>
    </source>
</evidence>
<feature type="region of interest" description="Disordered" evidence="1">
    <location>
        <begin position="102"/>
        <end position="126"/>
    </location>
</feature>
<feature type="compositionally biased region" description="Polar residues" evidence="1">
    <location>
        <begin position="8"/>
        <end position="17"/>
    </location>
</feature>
<dbReference type="OrthoDB" id="2341968at2759"/>
<reference evidence="2 3" key="1">
    <citation type="submission" date="2018-06" db="EMBL/GenBank/DDBJ databases">
        <title>Comparative genomics reveals the genomic features of Rhizophagus irregularis, R. cerebriforme, R. diaphanum and Gigaspora rosea, and their symbiotic lifestyle signature.</title>
        <authorList>
            <person name="Morin E."/>
            <person name="San Clemente H."/>
            <person name="Chen E.C.H."/>
            <person name="De La Providencia I."/>
            <person name="Hainaut M."/>
            <person name="Kuo A."/>
            <person name="Kohler A."/>
            <person name="Murat C."/>
            <person name="Tang N."/>
            <person name="Roy S."/>
            <person name="Loubradou J."/>
            <person name="Henrissat B."/>
            <person name="Grigoriev I.V."/>
            <person name="Corradi N."/>
            <person name="Roux C."/>
            <person name="Martin F.M."/>
        </authorList>
    </citation>
    <scope>NUCLEOTIDE SEQUENCE [LARGE SCALE GENOMIC DNA]</scope>
    <source>
        <strain evidence="2 3">DAOM 194757</strain>
    </source>
</reference>
<proteinExistence type="predicted"/>
<feature type="region of interest" description="Disordered" evidence="1">
    <location>
        <begin position="1"/>
        <end position="21"/>
    </location>
</feature>
<name>A0A397W289_9GLOM</name>
<organism evidence="2 3">
    <name type="scientific">Gigaspora rosea</name>
    <dbReference type="NCBI Taxonomy" id="44941"/>
    <lineage>
        <taxon>Eukaryota</taxon>
        <taxon>Fungi</taxon>
        <taxon>Fungi incertae sedis</taxon>
        <taxon>Mucoromycota</taxon>
        <taxon>Glomeromycotina</taxon>
        <taxon>Glomeromycetes</taxon>
        <taxon>Diversisporales</taxon>
        <taxon>Gigasporaceae</taxon>
        <taxon>Gigaspora</taxon>
    </lineage>
</organism>